<evidence type="ECO:0000313" key="6">
    <source>
        <dbReference type="EMBL" id="KOO03303.1"/>
    </source>
</evidence>
<evidence type="ECO:0000256" key="1">
    <source>
        <dbReference type="ARBA" id="ARBA00022527"/>
    </source>
</evidence>
<dbReference type="PANTHER" id="PTHR31756:SF3">
    <property type="entry name" value="PYRUVATE, PHOSPHATE DIKINASE REGULATORY PROTEIN 1, CHLOROPLASTIC"/>
    <property type="match status" value="1"/>
</dbReference>
<dbReference type="Proteomes" id="UP000037515">
    <property type="component" value="Unassembled WGS sequence"/>
</dbReference>
<dbReference type="InterPro" id="IPR005177">
    <property type="entry name" value="Kinase-pyrophosphorylase"/>
</dbReference>
<protein>
    <recommendedName>
        <fullName evidence="5">Putative phosphoenolpyruvate synthase regulatory protein</fullName>
        <shortName evidence="5">PEP synthase regulatory protein</shortName>
        <shortName evidence="5">PSRP</shortName>
        <ecNumber evidence="5">2.7.11.33</ecNumber>
        <ecNumber evidence="5">2.7.4.28</ecNumber>
    </recommendedName>
    <alternativeName>
        <fullName evidence="5">Pyruvate, water dikinase regulatory protein</fullName>
    </alternativeName>
</protein>
<sequence>MQIDSQSRDVFYVSDGTAITCETLGHVVLGQFSFKANEKTFPFVESEDKLEELLKQIEASNRVNGVKPLVFFSIVIPELKNMLLDAPAHCYDVLESIVQKVQDDTKMDPTPKLQRSRSVGKDSDTYFDRIAAIEYTLAHDDGITLKGLEQADIILLGVSRSGKTPTSLYMAMQFGLRVVNYPFIEEDIKRLRLLPEFEIHRHKLFGLTINPERLTEIRENRLAGSDYASTEQCLTELASVEALFRREAIPYINTSSLSVEEISARILEKAGLRRRLL</sequence>
<gene>
    <name evidence="6" type="ORF">AKJ17_12205</name>
</gene>
<dbReference type="GO" id="GO:0004674">
    <property type="term" value="F:protein serine/threonine kinase activity"/>
    <property type="evidence" value="ECO:0007669"/>
    <property type="project" value="UniProtKB-UniRule"/>
</dbReference>
<dbReference type="STRING" id="693.AKJ17_12205"/>
<dbReference type="AlphaFoldDB" id="A0A0M0HNP7"/>
<dbReference type="GO" id="GO:0016776">
    <property type="term" value="F:phosphotransferase activity, phosphate group as acceptor"/>
    <property type="evidence" value="ECO:0007669"/>
    <property type="project" value="UniProtKB-UniRule"/>
</dbReference>
<comment type="caution">
    <text evidence="6">The sequence shown here is derived from an EMBL/GenBank/DDBJ whole genome shotgun (WGS) entry which is preliminary data.</text>
</comment>
<keyword evidence="2 5" id="KW-0808">Transferase</keyword>
<dbReference type="OrthoDB" id="9782201at2"/>
<dbReference type="GO" id="GO:0005524">
    <property type="term" value="F:ATP binding"/>
    <property type="evidence" value="ECO:0007669"/>
    <property type="project" value="InterPro"/>
</dbReference>
<accession>A0A0M0HNP7</accession>
<proteinExistence type="inferred from homology"/>
<evidence type="ECO:0000256" key="3">
    <source>
        <dbReference type="ARBA" id="ARBA00022741"/>
    </source>
</evidence>
<comment type="function">
    <text evidence="5">Bifunctional serine/threonine kinase and phosphorylase involved in the regulation of the phosphoenolpyruvate synthase (PEPS) by catalyzing its phosphorylation/dephosphorylation.</text>
</comment>
<dbReference type="EMBL" id="LHPJ01000008">
    <property type="protein sequence ID" value="KOO03303.1"/>
    <property type="molecule type" value="Genomic_DNA"/>
</dbReference>
<name>A0A0M0HNP7_VIBNE</name>
<comment type="similarity">
    <text evidence="5">Belongs to the pyruvate, phosphate/water dikinase regulatory protein family. PSRP subfamily.</text>
</comment>
<keyword evidence="1 5" id="KW-0723">Serine/threonine-protein kinase</keyword>
<dbReference type="EC" id="2.7.11.33" evidence="5"/>
<comment type="catalytic activity">
    <reaction evidence="5">
        <text>[pyruvate, water dikinase]-phosphate + phosphate + H(+) = [pyruvate, water dikinase] + diphosphate</text>
        <dbReference type="Rhea" id="RHEA:48580"/>
        <dbReference type="Rhea" id="RHEA-COMP:11425"/>
        <dbReference type="Rhea" id="RHEA-COMP:11426"/>
        <dbReference type="ChEBI" id="CHEBI:15378"/>
        <dbReference type="ChEBI" id="CHEBI:33019"/>
        <dbReference type="ChEBI" id="CHEBI:43176"/>
        <dbReference type="ChEBI" id="CHEBI:43474"/>
        <dbReference type="ChEBI" id="CHEBI:68546"/>
        <dbReference type="EC" id="2.7.4.28"/>
    </reaction>
</comment>
<dbReference type="HAMAP" id="MF_01062">
    <property type="entry name" value="PSRP"/>
    <property type="match status" value="1"/>
</dbReference>
<keyword evidence="3 5" id="KW-0547">Nucleotide-binding</keyword>
<feature type="binding site" evidence="5">
    <location>
        <begin position="157"/>
        <end position="164"/>
    </location>
    <ligand>
        <name>ADP</name>
        <dbReference type="ChEBI" id="CHEBI:456216"/>
    </ligand>
</feature>
<reference evidence="7" key="1">
    <citation type="submission" date="2015-08" db="EMBL/GenBank/DDBJ databases">
        <title>Vibrio galatheae sp. nov., a novel member of the Vibrionaceae family isolated from the Solomon Islands.</title>
        <authorList>
            <person name="Giubergia S."/>
            <person name="Machado H."/>
            <person name="Mateiu R.V."/>
            <person name="Gram L."/>
        </authorList>
    </citation>
    <scope>NUCLEOTIDE SEQUENCE [LARGE SCALE GENOMIC DNA]</scope>
    <source>
        <strain evidence="7">DSM 19584</strain>
    </source>
</reference>
<dbReference type="RefSeq" id="WP_053396089.1">
    <property type="nucleotide sequence ID" value="NZ_CANLZT010000001.1"/>
</dbReference>
<comment type="catalytic activity">
    <reaction evidence="5">
        <text>[pyruvate, water dikinase] + ADP = [pyruvate, water dikinase]-phosphate + AMP + H(+)</text>
        <dbReference type="Rhea" id="RHEA:46020"/>
        <dbReference type="Rhea" id="RHEA-COMP:11425"/>
        <dbReference type="Rhea" id="RHEA-COMP:11426"/>
        <dbReference type="ChEBI" id="CHEBI:15378"/>
        <dbReference type="ChEBI" id="CHEBI:43176"/>
        <dbReference type="ChEBI" id="CHEBI:68546"/>
        <dbReference type="ChEBI" id="CHEBI:456215"/>
        <dbReference type="ChEBI" id="CHEBI:456216"/>
        <dbReference type="EC" id="2.7.11.33"/>
    </reaction>
</comment>
<dbReference type="InterPro" id="IPR026530">
    <property type="entry name" value="PSRP"/>
</dbReference>
<dbReference type="PANTHER" id="PTHR31756">
    <property type="entry name" value="PYRUVATE, PHOSPHATE DIKINASE REGULATORY PROTEIN 1, CHLOROPLASTIC"/>
    <property type="match status" value="1"/>
</dbReference>
<evidence type="ECO:0000313" key="7">
    <source>
        <dbReference type="Proteomes" id="UP000037515"/>
    </source>
</evidence>
<dbReference type="Pfam" id="PF03618">
    <property type="entry name" value="Kinase-PPPase"/>
    <property type="match status" value="1"/>
</dbReference>
<organism evidence="6 7">
    <name type="scientific">Vibrio nereis</name>
    <dbReference type="NCBI Taxonomy" id="693"/>
    <lineage>
        <taxon>Bacteria</taxon>
        <taxon>Pseudomonadati</taxon>
        <taxon>Pseudomonadota</taxon>
        <taxon>Gammaproteobacteria</taxon>
        <taxon>Vibrionales</taxon>
        <taxon>Vibrionaceae</taxon>
        <taxon>Vibrio</taxon>
    </lineage>
</organism>
<evidence type="ECO:0000256" key="5">
    <source>
        <dbReference type="HAMAP-Rule" id="MF_01062"/>
    </source>
</evidence>
<dbReference type="PATRIC" id="fig|693.5.peg.2504"/>
<evidence type="ECO:0000256" key="4">
    <source>
        <dbReference type="ARBA" id="ARBA00022777"/>
    </source>
</evidence>
<evidence type="ECO:0000256" key="2">
    <source>
        <dbReference type="ARBA" id="ARBA00022679"/>
    </source>
</evidence>
<dbReference type="EC" id="2.7.4.28" evidence="5"/>
<keyword evidence="4 5" id="KW-0418">Kinase</keyword>
<dbReference type="NCBIfam" id="NF003742">
    <property type="entry name" value="PRK05339.1"/>
    <property type="match status" value="1"/>
</dbReference>
<dbReference type="GO" id="GO:0043531">
    <property type="term" value="F:ADP binding"/>
    <property type="evidence" value="ECO:0007669"/>
    <property type="project" value="UniProtKB-UniRule"/>
</dbReference>
<keyword evidence="7" id="KW-1185">Reference proteome</keyword>